<dbReference type="GO" id="GO:0003677">
    <property type="term" value="F:DNA binding"/>
    <property type="evidence" value="ECO:0007669"/>
    <property type="project" value="UniProtKB-KW"/>
</dbReference>
<dbReference type="PANTHER" id="PTHR10211:SF0">
    <property type="entry name" value="DEOXYRIBODIPYRIMIDINE PHOTO-LYASE"/>
    <property type="match status" value="1"/>
</dbReference>
<evidence type="ECO:0000256" key="7">
    <source>
        <dbReference type="ARBA" id="ARBA00022763"/>
    </source>
</evidence>
<dbReference type="Pfam" id="PF00875">
    <property type="entry name" value="DNA_photolyase"/>
    <property type="match status" value="1"/>
</dbReference>
<dbReference type="InterPro" id="IPR036155">
    <property type="entry name" value="Crypto/Photolyase_N_sf"/>
</dbReference>
<reference evidence="15 16" key="1">
    <citation type="submission" date="2016-11" db="EMBL/GenBank/DDBJ databases">
        <authorList>
            <person name="Jaros S."/>
            <person name="Januszkiewicz K."/>
            <person name="Wedrychowicz H."/>
        </authorList>
    </citation>
    <scope>NUCLEOTIDE SEQUENCE [LARGE SCALE GENOMIC DNA]</scope>
    <source>
        <strain evidence="15 16">DSM 9705</strain>
    </source>
</reference>
<organism evidence="15 16">
    <name type="scientific">Desulfofustis glycolicus DSM 9705</name>
    <dbReference type="NCBI Taxonomy" id="1121409"/>
    <lineage>
        <taxon>Bacteria</taxon>
        <taxon>Pseudomonadati</taxon>
        <taxon>Thermodesulfobacteriota</taxon>
        <taxon>Desulfobulbia</taxon>
        <taxon>Desulfobulbales</taxon>
        <taxon>Desulfocapsaceae</taxon>
        <taxon>Desulfofustis</taxon>
    </lineage>
</organism>
<evidence type="ECO:0000256" key="13">
    <source>
        <dbReference type="ARBA" id="ARBA00033999"/>
    </source>
</evidence>
<evidence type="ECO:0000256" key="11">
    <source>
        <dbReference type="ARBA" id="ARBA00023239"/>
    </source>
</evidence>
<dbReference type="Proteomes" id="UP000184139">
    <property type="component" value="Unassembled WGS sequence"/>
</dbReference>
<dbReference type="Gene3D" id="1.10.579.10">
    <property type="entry name" value="DNA Cyclobutane Dipyrimidine Photolyase, subunit A, domain 3"/>
    <property type="match status" value="1"/>
</dbReference>
<accession>A0A1M5RXU7</accession>
<evidence type="ECO:0000313" key="15">
    <source>
        <dbReference type="EMBL" id="SHH31065.1"/>
    </source>
</evidence>
<evidence type="ECO:0000256" key="3">
    <source>
        <dbReference type="ARBA" id="ARBA00006409"/>
    </source>
</evidence>
<dbReference type="SUPFAM" id="SSF48173">
    <property type="entry name" value="Cryptochrome/photolyase FAD-binding domain"/>
    <property type="match status" value="1"/>
</dbReference>
<dbReference type="AlphaFoldDB" id="A0A1M5RXU7"/>
<sequence length="459" mass="52243">MNRKSRDIERRSRLLVDGRRGAGPVVYWLSRDQRVHDNWALLCAQQEALIRGRGLVVVFCLVTDYPGGEQRSYHFLLAGLAELARQLAELGIGFVLLRGDPALALPPWLHRIDACTLIGDFDPLRLKRQWQRRLLAEIGIPFIEVDAHNVIPAWIASNKREYSAATFRPKYRRLIDDYLTDIPAVIRHPHPGPAASPPLETDRLLGEVTGRRAGPVNWLVPGETAGKAAVETALNDRLPGYASRRNDPCGNGQSNLSPYLHFGQISAQRLAWRVSGAPLAEEDRQAFLEELLVRRELADNFCLHESDYDRFAGFPAWARQSLDEHRGDRRPYCYSLAELENGGSHEALWNACQRDLVATGKLHGYLRMYWAKKILEWTSEPEEALHIAITLNDRYSLDGRDANGYTGIAWSIGGVHDRAWPRRLIFGKVRFMNEKGCRRKFAVDDYITAVNLNHRRDRF</sequence>
<comment type="similarity">
    <text evidence="3">Belongs to the DNA photolyase class-2 family.</text>
</comment>
<dbReference type="FunFam" id="3.40.50.620:FF:000110">
    <property type="entry name" value="Deoxyribodipyrimidine photolyase"/>
    <property type="match status" value="1"/>
</dbReference>
<comment type="cofactor">
    <cofactor evidence="2">
        <name>FAD</name>
        <dbReference type="ChEBI" id="CHEBI:57692"/>
    </cofactor>
</comment>
<evidence type="ECO:0000256" key="9">
    <source>
        <dbReference type="ARBA" id="ARBA00023125"/>
    </source>
</evidence>
<keyword evidence="11 15" id="KW-0456">Lyase</keyword>
<evidence type="ECO:0000256" key="12">
    <source>
        <dbReference type="ARBA" id="ARBA00031671"/>
    </source>
</evidence>
<keyword evidence="16" id="KW-1185">Reference proteome</keyword>
<evidence type="ECO:0000256" key="2">
    <source>
        <dbReference type="ARBA" id="ARBA00001974"/>
    </source>
</evidence>
<dbReference type="FunFam" id="1.10.579.10:FF:000002">
    <property type="entry name" value="Deoxyribodipyrimidine photolyase"/>
    <property type="match status" value="1"/>
</dbReference>
<dbReference type="SUPFAM" id="SSF52425">
    <property type="entry name" value="Cryptochrome/photolyase, N-terminal domain"/>
    <property type="match status" value="1"/>
</dbReference>
<feature type="domain" description="Photolyase/cryptochrome alpha/beta" evidence="14">
    <location>
        <begin position="23"/>
        <end position="153"/>
    </location>
</feature>
<keyword evidence="8" id="KW-0274">FAD</keyword>
<keyword evidence="9" id="KW-0238">DNA-binding</keyword>
<dbReference type="GO" id="GO:0000719">
    <property type="term" value="P:photoreactive repair"/>
    <property type="evidence" value="ECO:0007669"/>
    <property type="project" value="TreeGrafter"/>
</dbReference>
<dbReference type="GO" id="GO:0003904">
    <property type="term" value="F:deoxyribodipyrimidine photo-lyase activity"/>
    <property type="evidence" value="ECO:0007669"/>
    <property type="project" value="UniProtKB-EC"/>
</dbReference>
<dbReference type="EMBL" id="FQXS01000001">
    <property type="protein sequence ID" value="SHH31065.1"/>
    <property type="molecule type" value="Genomic_DNA"/>
</dbReference>
<dbReference type="InterPro" id="IPR032673">
    <property type="entry name" value="DNA_photolyase_2_CS"/>
</dbReference>
<evidence type="ECO:0000256" key="10">
    <source>
        <dbReference type="ARBA" id="ARBA00023204"/>
    </source>
</evidence>
<dbReference type="STRING" id="1121409.SAMN02745124_00054"/>
<dbReference type="EC" id="4.1.99.3" evidence="4"/>
<dbReference type="PROSITE" id="PS01083">
    <property type="entry name" value="DNA_PHOTOLYASES_2_1"/>
    <property type="match status" value="1"/>
</dbReference>
<dbReference type="InterPro" id="IPR006050">
    <property type="entry name" value="DNA_photolyase_N"/>
</dbReference>
<dbReference type="PANTHER" id="PTHR10211">
    <property type="entry name" value="DEOXYRIBODIPYRIMIDINE PHOTOLYASE"/>
    <property type="match status" value="1"/>
</dbReference>
<proteinExistence type="inferred from homology"/>
<evidence type="ECO:0000256" key="5">
    <source>
        <dbReference type="ARBA" id="ARBA00014046"/>
    </source>
</evidence>
<dbReference type="InterPro" id="IPR052219">
    <property type="entry name" value="Photolyase_Class-2"/>
</dbReference>
<dbReference type="Gene3D" id="1.25.40.80">
    <property type="match status" value="1"/>
</dbReference>
<comment type="catalytic activity">
    <reaction evidence="13">
        <text>cyclobutadipyrimidine (in DNA) = 2 pyrimidine residues (in DNA).</text>
        <dbReference type="EC" id="4.1.99.3"/>
    </reaction>
</comment>
<dbReference type="Gene3D" id="3.40.50.620">
    <property type="entry name" value="HUPs"/>
    <property type="match status" value="1"/>
</dbReference>
<evidence type="ECO:0000256" key="1">
    <source>
        <dbReference type="ARBA" id="ARBA00001932"/>
    </source>
</evidence>
<evidence type="ECO:0000256" key="8">
    <source>
        <dbReference type="ARBA" id="ARBA00022827"/>
    </source>
</evidence>
<name>A0A1M5RXU7_9BACT</name>
<evidence type="ECO:0000259" key="14">
    <source>
        <dbReference type="PROSITE" id="PS51645"/>
    </source>
</evidence>
<keyword evidence="7" id="KW-0227">DNA damage</keyword>
<protein>
    <recommendedName>
        <fullName evidence="5">Deoxyribodipyrimidine photo-lyase</fullName>
        <ecNumber evidence="4">4.1.99.3</ecNumber>
    </recommendedName>
    <alternativeName>
        <fullName evidence="12">DNA photolyase</fullName>
    </alternativeName>
</protein>
<comment type="cofactor">
    <cofactor evidence="1">
        <name>(6R)-5,10-methylene-5,6,7,8-tetrahydrofolate</name>
        <dbReference type="ChEBI" id="CHEBI:15636"/>
    </cofactor>
</comment>
<dbReference type="RefSeq" id="WP_208609666.1">
    <property type="nucleotide sequence ID" value="NZ_FQXS01000001.1"/>
</dbReference>
<dbReference type="InterPro" id="IPR036134">
    <property type="entry name" value="Crypto/Photolyase_FAD-like_sf"/>
</dbReference>
<evidence type="ECO:0000256" key="6">
    <source>
        <dbReference type="ARBA" id="ARBA00022630"/>
    </source>
</evidence>
<evidence type="ECO:0000313" key="16">
    <source>
        <dbReference type="Proteomes" id="UP000184139"/>
    </source>
</evidence>
<dbReference type="InterPro" id="IPR014729">
    <property type="entry name" value="Rossmann-like_a/b/a_fold"/>
</dbReference>
<keyword evidence="10" id="KW-0234">DNA repair</keyword>
<keyword evidence="6" id="KW-0285">Flavoprotein</keyword>
<evidence type="ECO:0000256" key="4">
    <source>
        <dbReference type="ARBA" id="ARBA00013149"/>
    </source>
</evidence>
<dbReference type="PROSITE" id="PS51645">
    <property type="entry name" value="PHR_CRY_ALPHA_BETA"/>
    <property type="match status" value="1"/>
</dbReference>
<gene>
    <name evidence="15" type="ORF">SAMN02745124_00054</name>
</gene>